<organism evidence="1 2">
    <name type="scientific">Roseovarius nubinhibens (strain ATCC BAA-591 / DSM 15170 / ISM)</name>
    <dbReference type="NCBI Taxonomy" id="89187"/>
    <lineage>
        <taxon>Bacteria</taxon>
        <taxon>Pseudomonadati</taxon>
        <taxon>Pseudomonadota</taxon>
        <taxon>Alphaproteobacteria</taxon>
        <taxon>Rhodobacterales</taxon>
        <taxon>Roseobacteraceae</taxon>
        <taxon>Roseovarius</taxon>
    </lineage>
</organism>
<dbReference type="HOGENOM" id="CLU_3367050_0_0_5"/>
<dbReference type="EMBL" id="AALY01000001">
    <property type="protein sequence ID" value="EAP78387.1"/>
    <property type="molecule type" value="Genomic_DNA"/>
</dbReference>
<protein>
    <submittedName>
        <fullName evidence="1">Uncharacterized protein</fullName>
    </submittedName>
</protein>
<dbReference type="AlphaFoldDB" id="A3SM06"/>
<sequence>MLVLLFAGMMAERYQQSERCAAAGGEMRDGLCRGV</sequence>
<comment type="caution">
    <text evidence="1">The sequence shown here is derived from an EMBL/GenBank/DDBJ whole genome shotgun (WGS) entry which is preliminary data.</text>
</comment>
<evidence type="ECO:0000313" key="1">
    <source>
        <dbReference type="EMBL" id="EAP78387.1"/>
    </source>
</evidence>
<gene>
    <name evidence="1" type="ORF">ISM_08820</name>
</gene>
<name>A3SM06_ROSNI</name>
<dbReference type="Proteomes" id="UP000005954">
    <property type="component" value="Unassembled WGS sequence"/>
</dbReference>
<evidence type="ECO:0000313" key="2">
    <source>
        <dbReference type="Proteomes" id="UP000005954"/>
    </source>
</evidence>
<reference evidence="1 2" key="1">
    <citation type="submission" date="2005-12" db="EMBL/GenBank/DDBJ databases">
        <authorList>
            <person name="Moran M.A."/>
            <person name="Ferriera S."/>
            <person name="Johnson J."/>
            <person name="Kravitz S."/>
            <person name="Halpern A."/>
            <person name="Remington K."/>
            <person name="Beeson K."/>
            <person name="Tran B."/>
            <person name="Rogers Y.-H."/>
            <person name="Friedman R."/>
            <person name="Venter J.C."/>
        </authorList>
    </citation>
    <scope>NUCLEOTIDE SEQUENCE [LARGE SCALE GENOMIC DNA]</scope>
    <source>
        <strain evidence="2">ATCC BAA-591 / DSM 15170 / ISM</strain>
    </source>
</reference>
<proteinExistence type="predicted"/>
<accession>A3SM06</accession>
<keyword evidence="2" id="KW-1185">Reference proteome</keyword>